<dbReference type="Pfam" id="PF00903">
    <property type="entry name" value="Glyoxalase"/>
    <property type="match status" value="1"/>
</dbReference>
<dbReference type="SUPFAM" id="SSF54593">
    <property type="entry name" value="Glyoxalase/Bleomycin resistance protein/Dihydroxybiphenyl dioxygenase"/>
    <property type="match status" value="1"/>
</dbReference>
<reference evidence="3" key="1">
    <citation type="journal article" date="2019" name="Int. J. Syst. Evol. Microbiol.">
        <title>The Global Catalogue of Microorganisms (GCM) 10K type strain sequencing project: providing services to taxonomists for standard genome sequencing and annotation.</title>
        <authorList>
            <consortium name="The Broad Institute Genomics Platform"/>
            <consortium name="The Broad Institute Genome Sequencing Center for Infectious Disease"/>
            <person name="Wu L."/>
            <person name="Ma J."/>
        </authorList>
    </citation>
    <scope>NUCLEOTIDE SEQUENCE [LARGE SCALE GENOMIC DNA]</scope>
    <source>
        <strain evidence="3">CGMCC 4.7289</strain>
    </source>
</reference>
<dbReference type="InterPro" id="IPR052164">
    <property type="entry name" value="Anthracycline_SecMetBiosynth"/>
</dbReference>
<dbReference type="InterPro" id="IPR037523">
    <property type="entry name" value="VOC_core"/>
</dbReference>
<protein>
    <submittedName>
        <fullName evidence="2">VOC family protein</fullName>
    </submittedName>
</protein>
<evidence type="ECO:0000259" key="1">
    <source>
        <dbReference type="PROSITE" id="PS51819"/>
    </source>
</evidence>
<feature type="domain" description="VOC" evidence="1">
    <location>
        <begin position="4"/>
        <end position="122"/>
    </location>
</feature>
<dbReference type="PROSITE" id="PS51819">
    <property type="entry name" value="VOC"/>
    <property type="match status" value="1"/>
</dbReference>
<comment type="caution">
    <text evidence="2">The sequence shown here is derived from an EMBL/GenBank/DDBJ whole genome shotgun (WGS) entry which is preliminary data.</text>
</comment>
<sequence length="140" mass="14991">MEARFHGTCLITSDVASLAAFYATVLDTTVRGGDPFAVVSVSGAVLSIYSSSGMETMVPGSMAGARSGNFTLEFEVDDVDNCYERLLAAAIPIVKPPTTQPWGRRSVWLRDPDGNIVNLYRPTSSTDLSVDASREGSHSR</sequence>
<dbReference type="Gene3D" id="3.10.180.10">
    <property type="entry name" value="2,3-Dihydroxybiphenyl 1,2-Dioxygenase, domain 1"/>
    <property type="match status" value="1"/>
</dbReference>
<gene>
    <name evidence="2" type="ORF">ACFOZ4_22995</name>
</gene>
<dbReference type="RefSeq" id="WP_253753959.1">
    <property type="nucleotide sequence ID" value="NZ_JAMZDZ010000001.1"/>
</dbReference>
<dbReference type="Proteomes" id="UP001595816">
    <property type="component" value="Unassembled WGS sequence"/>
</dbReference>
<proteinExistence type="predicted"/>
<evidence type="ECO:0000313" key="3">
    <source>
        <dbReference type="Proteomes" id="UP001595816"/>
    </source>
</evidence>
<organism evidence="2 3">
    <name type="scientific">Hamadaea flava</name>
    <dbReference type="NCBI Taxonomy" id="1742688"/>
    <lineage>
        <taxon>Bacteria</taxon>
        <taxon>Bacillati</taxon>
        <taxon>Actinomycetota</taxon>
        <taxon>Actinomycetes</taxon>
        <taxon>Micromonosporales</taxon>
        <taxon>Micromonosporaceae</taxon>
        <taxon>Hamadaea</taxon>
    </lineage>
</organism>
<name>A0ABV8LR12_9ACTN</name>
<accession>A0ABV8LR12</accession>
<dbReference type="PANTHER" id="PTHR33993">
    <property type="entry name" value="GLYOXALASE-RELATED"/>
    <property type="match status" value="1"/>
</dbReference>
<evidence type="ECO:0000313" key="2">
    <source>
        <dbReference type="EMBL" id="MFC4133486.1"/>
    </source>
</evidence>
<dbReference type="InterPro" id="IPR004360">
    <property type="entry name" value="Glyas_Fos-R_dOase_dom"/>
</dbReference>
<dbReference type="PANTHER" id="PTHR33993:SF14">
    <property type="entry name" value="GB|AAF24581.1"/>
    <property type="match status" value="1"/>
</dbReference>
<dbReference type="InterPro" id="IPR029068">
    <property type="entry name" value="Glyas_Bleomycin-R_OHBP_Dase"/>
</dbReference>
<dbReference type="EMBL" id="JBHSAY010000011">
    <property type="protein sequence ID" value="MFC4133486.1"/>
    <property type="molecule type" value="Genomic_DNA"/>
</dbReference>
<keyword evidence="3" id="KW-1185">Reference proteome</keyword>